<dbReference type="EMBL" id="MU802975">
    <property type="protein sequence ID" value="KAJ3978583.1"/>
    <property type="molecule type" value="Genomic_DNA"/>
</dbReference>
<dbReference type="AlphaFoldDB" id="A0AA38PN04"/>
<evidence type="ECO:0000313" key="3">
    <source>
        <dbReference type="Proteomes" id="UP001163850"/>
    </source>
</evidence>
<name>A0AA38PN04_9AGAR</name>
<gene>
    <name evidence="2" type="ORF">F5890DRAFT_1560075</name>
</gene>
<comment type="caution">
    <text evidence="2">The sequence shown here is derived from an EMBL/GenBank/DDBJ whole genome shotgun (WGS) entry which is preliminary data.</text>
</comment>
<organism evidence="2 3">
    <name type="scientific">Lentinula detonsa</name>
    <dbReference type="NCBI Taxonomy" id="2804962"/>
    <lineage>
        <taxon>Eukaryota</taxon>
        <taxon>Fungi</taxon>
        <taxon>Dikarya</taxon>
        <taxon>Basidiomycota</taxon>
        <taxon>Agaricomycotina</taxon>
        <taxon>Agaricomycetes</taxon>
        <taxon>Agaricomycetidae</taxon>
        <taxon>Agaricales</taxon>
        <taxon>Marasmiineae</taxon>
        <taxon>Omphalotaceae</taxon>
        <taxon>Lentinula</taxon>
    </lineage>
</organism>
<accession>A0AA38PN04</accession>
<evidence type="ECO:0000256" key="1">
    <source>
        <dbReference type="SAM" id="MobiDB-lite"/>
    </source>
</evidence>
<feature type="region of interest" description="Disordered" evidence="1">
    <location>
        <begin position="31"/>
        <end position="141"/>
    </location>
</feature>
<evidence type="ECO:0000313" key="2">
    <source>
        <dbReference type="EMBL" id="KAJ3978583.1"/>
    </source>
</evidence>
<dbReference type="Proteomes" id="UP001163850">
    <property type="component" value="Unassembled WGS sequence"/>
</dbReference>
<sequence length="141" mass="15439">MTVHDHNNVDIPVPTSSPWQRTFKSKAIISDDSGDEVVEQPQEVVPRGTKRKRPIKMIARNGKDNESNEDSALETAGGHQESSSHPSHNLVPHACNAFYKGNVAAGPATTPLVERERNNPKPKMTSMRVPPRGLENEGLKG</sequence>
<protein>
    <submittedName>
        <fullName evidence="2">Uncharacterized protein</fullName>
    </submittedName>
</protein>
<proteinExistence type="predicted"/>
<reference evidence="2" key="1">
    <citation type="submission" date="2022-08" db="EMBL/GenBank/DDBJ databases">
        <authorList>
            <consortium name="DOE Joint Genome Institute"/>
            <person name="Min B."/>
            <person name="Riley R."/>
            <person name="Sierra-Patev S."/>
            <person name="Naranjo-Ortiz M."/>
            <person name="Looney B."/>
            <person name="Konkel Z."/>
            <person name="Slot J.C."/>
            <person name="Sakamoto Y."/>
            <person name="Steenwyk J.L."/>
            <person name="Rokas A."/>
            <person name="Carro J."/>
            <person name="Camarero S."/>
            <person name="Ferreira P."/>
            <person name="Molpeceres G."/>
            <person name="Ruiz-Duenas F.J."/>
            <person name="Serrano A."/>
            <person name="Henrissat B."/>
            <person name="Drula E."/>
            <person name="Hughes K.W."/>
            <person name="Mata J.L."/>
            <person name="Ishikawa N.K."/>
            <person name="Vargas-Isla R."/>
            <person name="Ushijima S."/>
            <person name="Smith C.A."/>
            <person name="Ahrendt S."/>
            <person name="Andreopoulos W."/>
            <person name="He G."/>
            <person name="Labutti K."/>
            <person name="Lipzen A."/>
            <person name="Ng V."/>
            <person name="Sandor L."/>
            <person name="Barry K."/>
            <person name="Martinez A.T."/>
            <person name="Xiao Y."/>
            <person name="Gibbons J.G."/>
            <person name="Terashima K."/>
            <person name="Hibbett D.S."/>
            <person name="Grigoriev I.V."/>
        </authorList>
    </citation>
    <scope>NUCLEOTIDE SEQUENCE</scope>
    <source>
        <strain evidence="2">TFB7829</strain>
    </source>
</reference>